<dbReference type="Pfam" id="PF03721">
    <property type="entry name" value="UDPG_MGDP_dh_N"/>
    <property type="match status" value="1"/>
</dbReference>
<dbReference type="GO" id="GO:0051287">
    <property type="term" value="F:NAD binding"/>
    <property type="evidence" value="ECO:0007669"/>
    <property type="project" value="InterPro"/>
</dbReference>
<dbReference type="SUPFAM" id="SSF48179">
    <property type="entry name" value="6-phosphogluconate dehydrogenase C-terminal domain-like"/>
    <property type="match status" value="1"/>
</dbReference>
<organism evidence="12 13">
    <name type="scientific">Actinoalloteichus hymeniacidonis</name>
    <dbReference type="NCBI Taxonomy" id="340345"/>
    <lineage>
        <taxon>Bacteria</taxon>
        <taxon>Bacillati</taxon>
        <taxon>Actinomycetota</taxon>
        <taxon>Actinomycetes</taxon>
        <taxon>Pseudonocardiales</taxon>
        <taxon>Pseudonocardiaceae</taxon>
        <taxon>Actinoalloteichus</taxon>
    </lineage>
</organism>
<evidence type="ECO:0000256" key="9">
    <source>
        <dbReference type="PIRSR" id="PIRSR500134-2"/>
    </source>
</evidence>
<evidence type="ECO:0000256" key="2">
    <source>
        <dbReference type="ARBA" id="ARBA00006601"/>
    </source>
</evidence>
<feature type="binding site" evidence="9">
    <location>
        <begin position="148"/>
        <end position="151"/>
    </location>
    <ligand>
        <name>substrate</name>
    </ligand>
</feature>
<evidence type="ECO:0000256" key="5">
    <source>
        <dbReference type="ARBA" id="ARBA00023027"/>
    </source>
</evidence>
<dbReference type="InterPro" id="IPR017476">
    <property type="entry name" value="UDP-Glc/GDP-Man"/>
</dbReference>
<dbReference type="SMART" id="SM00984">
    <property type="entry name" value="UDPG_MGDP_dh_C"/>
    <property type="match status" value="1"/>
</dbReference>
<dbReference type="EC" id="1.1.1.22" evidence="3 7"/>
<dbReference type="Gene3D" id="1.20.5.100">
    <property type="entry name" value="Cytochrome c1, transmembrane anchor, C-terminal"/>
    <property type="match status" value="1"/>
</dbReference>
<comment type="similarity">
    <text evidence="2 7">Belongs to the UDP-glucose/GDP-mannose dehydrogenase family.</text>
</comment>
<evidence type="ECO:0000256" key="10">
    <source>
        <dbReference type="PIRSR" id="PIRSR500134-3"/>
    </source>
</evidence>
<reference evidence="13" key="1">
    <citation type="submission" date="2016-03" db="EMBL/GenBank/DDBJ databases">
        <title>Complete genome sequence of the type strain Actinoalloteichus hymeniacidonis DSM 45092.</title>
        <authorList>
            <person name="Schaffert L."/>
            <person name="Albersmeier A."/>
            <person name="Winkler A."/>
            <person name="Kalinowski J."/>
            <person name="Zotchev S."/>
            <person name="Ruckert C."/>
        </authorList>
    </citation>
    <scope>NUCLEOTIDE SEQUENCE [LARGE SCALE GENOMIC DNA]</scope>
    <source>
        <strain evidence="13">HPA177(T) (DSM 45092(T))</strain>
    </source>
</reference>
<dbReference type="InterPro" id="IPR001732">
    <property type="entry name" value="UDP-Glc/GDP-Man_DH_N"/>
</dbReference>
<dbReference type="SUPFAM" id="SSF52413">
    <property type="entry name" value="UDP-glucose/GDP-mannose dehydrogenase C-terminal domain"/>
    <property type="match status" value="1"/>
</dbReference>
<dbReference type="PANTHER" id="PTHR43750">
    <property type="entry name" value="UDP-GLUCOSE 6-DEHYDROGENASE TUAD"/>
    <property type="match status" value="1"/>
</dbReference>
<dbReference type="AlphaFoldDB" id="A0AAC9N089"/>
<dbReference type="InterPro" id="IPR036291">
    <property type="entry name" value="NAD(P)-bd_dom_sf"/>
</dbReference>
<accession>A0AAC9N089</accession>
<protein>
    <recommendedName>
        <fullName evidence="3 7">UDP-glucose 6-dehydrogenase</fullName>
        <ecNumber evidence="3 7">1.1.1.22</ecNumber>
    </recommendedName>
</protein>
<dbReference type="SUPFAM" id="SSF51735">
    <property type="entry name" value="NAD(P)-binding Rossmann-fold domains"/>
    <property type="match status" value="1"/>
</dbReference>
<dbReference type="InterPro" id="IPR036220">
    <property type="entry name" value="UDP-Glc/GDP-Man_DH_C_sf"/>
</dbReference>
<dbReference type="NCBIfam" id="TIGR03026">
    <property type="entry name" value="NDP-sugDHase"/>
    <property type="match status" value="1"/>
</dbReference>
<feature type="binding site" evidence="9">
    <location>
        <begin position="247"/>
        <end position="251"/>
    </location>
    <ligand>
        <name>substrate</name>
    </ligand>
</feature>
<evidence type="ECO:0000256" key="1">
    <source>
        <dbReference type="ARBA" id="ARBA00004701"/>
    </source>
</evidence>
<dbReference type="InterPro" id="IPR028357">
    <property type="entry name" value="UDPglc_DH_bac"/>
</dbReference>
<evidence type="ECO:0000256" key="4">
    <source>
        <dbReference type="ARBA" id="ARBA00023002"/>
    </source>
</evidence>
<feature type="binding site" evidence="9">
    <location>
        <position position="323"/>
    </location>
    <ligand>
        <name>substrate</name>
    </ligand>
</feature>
<comment type="pathway">
    <text evidence="1">Nucleotide-sugar biosynthesis; UDP-alpha-D-glucuronate biosynthesis; UDP-alpha-D-glucuronate from UDP-alpha-D-glucose: step 1/1.</text>
</comment>
<dbReference type="PIRSF" id="PIRSF500134">
    <property type="entry name" value="UDPglc_DH_bac"/>
    <property type="match status" value="1"/>
</dbReference>
<feature type="binding site" evidence="10">
    <location>
        <position position="261"/>
    </location>
    <ligand>
        <name>NAD(+)</name>
        <dbReference type="ChEBI" id="CHEBI:57540"/>
    </ligand>
</feature>
<feature type="binding site" evidence="10">
    <location>
        <position position="330"/>
    </location>
    <ligand>
        <name>NAD(+)</name>
        <dbReference type="ChEBI" id="CHEBI:57540"/>
    </ligand>
</feature>
<feature type="binding site" evidence="9">
    <location>
        <position position="255"/>
    </location>
    <ligand>
        <name>substrate</name>
    </ligand>
</feature>
<dbReference type="RefSeq" id="WP_069850987.1">
    <property type="nucleotide sequence ID" value="NZ_CP014859.1"/>
</dbReference>
<dbReference type="EMBL" id="CP014859">
    <property type="protein sequence ID" value="AOS64711.1"/>
    <property type="molecule type" value="Genomic_DNA"/>
</dbReference>
<feature type="binding site" evidence="10">
    <location>
        <position position="151"/>
    </location>
    <ligand>
        <name>NAD(+)</name>
        <dbReference type="ChEBI" id="CHEBI:57540"/>
    </ligand>
</feature>
<evidence type="ECO:0000256" key="8">
    <source>
        <dbReference type="PIRSR" id="PIRSR500134-1"/>
    </source>
</evidence>
<comment type="catalytic activity">
    <reaction evidence="6 7">
        <text>UDP-alpha-D-glucose + 2 NAD(+) + H2O = UDP-alpha-D-glucuronate + 2 NADH + 3 H(+)</text>
        <dbReference type="Rhea" id="RHEA:23596"/>
        <dbReference type="ChEBI" id="CHEBI:15377"/>
        <dbReference type="ChEBI" id="CHEBI:15378"/>
        <dbReference type="ChEBI" id="CHEBI:57540"/>
        <dbReference type="ChEBI" id="CHEBI:57945"/>
        <dbReference type="ChEBI" id="CHEBI:58052"/>
        <dbReference type="ChEBI" id="CHEBI:58885"/>
        <dbReference type="EC" id="1.1.1.22"/>
    </reaction>
</comment>
<dbReference type="Pfam" id="PF00984">
    <property type="entry name" value="UDPG_MGDP_dh"/>
    <property type="match status" value="1"/>
</dbReference>
<keyword evidence="4 7" id="KW-0560">Oxidoreductase</keyword>
<evidence type="ECO:0000313" key="13">
    <source>
        <dbReference type="Proteomes" id="UP000095210"/>
    </source>
</evidence>
<keyword evidence="5 7" id="KW-0520">NAD</keyword>
<keyword evidence="13" id="KW-1185">Reference proteome</keyword>
<dbReference type="PANTHER" id="PTHR43750:SF3">
    <property type="entry name" value="UDP-GLUCOSE 6-DEHYDROGENASE TUAD"/>
    <property type="match status" value="1"/>
</dbReference>
<dbReference type="InterPro" id="IPR014027">
    <property type="entry name" value="UDP-Glc/GDP-Man_DH_C"/>
</dbReference>
<dbReference type="InterPro" id="IPR014026">
    <property type="entry name" value="UDP-Glc/GDP-Man_DH_dimer"/>
</dbReference>
<feature type="domain" description="UDP-glucose/GDP-mannose dehydrogenase C-terminal" evidence="11">
    <location>
        <begin position="316"/>
        <end position="417"/>
    </location>
</feature>
<evidence type="ECO:0000256" key="3">
    <source>
        <dbReference type="ARBA" id="ARBA00012954"/>
    </source>
</evidence>
<gene>
    <name evidence="12" type="ORF">TL08_19600</name>
</gene>
<dbReference type="InterPro" id="IPR008927">
    <property type="entry name" value="6-PGluconate_DH-like_C_sf"/>
</dbReference>
<feature type="binding site" evidence="10">
    <location>
        <position position="87"/>
    </location>
    <ligand>
        <name>NAD(+)</name>
        <dbReference type="ChEBI" id="CHEBI:57540"/>
    </ligand>
</feature>
<evidence type="ECO:0000256" key="6">
    <source>
        <dbReference type="ARBA" id="ARBA00047473"/>
    </source>
</evidence>
<evidence type="ECO:0000259" key="11">
    <source>
        <dbReference type="SMART" id="SM00984"/>
    </source>
</evidence>
<dbReference type="PIRSF" id="PIRSF000124">
    <property type="entry name" value="UDPglc_GDPman_dh"/>
    <property type="match status" value="1"/>
</dbReference>
<evidence type="ECO:0000313" key="12">
    <source>
        <dbReference type="EMBL" id="AOS64711.1"/>
    </source>
</evidence>
<dbReference type="GO" id="GO:0000271">
    <property type="term" value="P:polysaccharide biosynthetic process"/>
    <property type="evidence" value="ECO:0007669"/>
    <property type="project" value="InterPro"/>
</dbReference>
<sequence length="438" mass="45227">MVSHLGVVGAGYVGLTSAACLAHLGFRVTCVDNDVAKVDRLCAGEVTIAEPGLADLVVAGRTRSRLDFTTDITTLAGVDLVLLCLPTPMGPDGACNLDVFESTLAILGGVLRPGCVIVTKSTVPLGTAGRVPRLLGRADLPVVSNPEFLREGHAVEDFLHPDRVVIGADAAYRDAAEEVAALYAETGAPVLHTDPATAEVTKYASNAFLAIKASYVNVLAELCERVGADVTEVTHAMGLDDRIAPDFLTAGPGWGGSCLPKDTSALLRAAEEAGVDFALVRDAVKANARQQATVVRKVRCAVTGSADGSLVGARIGILGLAFKAGTGDLRDSPAIAIVEALARQGAILTAYDPAVGAAVGLGIHGVGVVSDPYLVAEDAAALVVLTEWPEFRTLDWTALARAVRHPVVVDMRNVLDAAELATAGFRRVGLGTSAEPMA</sequence>
<proteinExistence type="inferred from homology"/>
<dbReference type="Pfam" id="PF03720">
    <property type="entry name" value="UDPG_MGDP_dh_C"/>
    <property type="match status" value="1"/>
</dbReference>
<dbReference type="KEGG" id="ahm:TL08_19600"/>
<evidence type="ECO:0000256" key="7">
    <source>
        <dbReference type="PIRNR" id="PIRNR000124"/>
    </source>
</evidence>
<dbReference type="Gene3D" id="3.40.50.720">
    <property type="entry name" value="NAD(P)-binding Rossmann-like Domain"/>
    <property type="match status" value="2"/>
</dbReference>
<feature type="binding site" evidence="10">
    <location>
        <position position="122"/>
    </location>
    <ligand>
        <name>NAD(+)</name>
        <dbReference type="ChEBI" id="CHEBI:57540"/>
    </ligand>
</feature>
<name>A0AAC9N089_9PSEU</name>
<feature type="binding site" evidence="10">
    <location>
        <position position="32"/>
    </location>
    <ligand>
        <name>NAD(+)</name>
        <dbReference type="ChEBI" id="CHEBI:57540"/>
    </ligand>
</feature>
<feature type="binding site" evidence="10">
    <location>
        <position position="37"/>
    </location>
    <ligand>
        <name>NAD(+)</name>
        <dbReference type="ChEBI" id="CHEBI:57540"/>
    </ligand>
</feature>
<dbReference type="Proteomes" id="UP000095210">
    <property type="component" value="Chromosome"/>
</dbReference>
<feature type="binding site" evidence="9">
    <location>
        <position position="202"/>
    </location>
    <ligand>
        <name>substrate</name>
    </ligand>
</feature>
<feature type="active site" description="Nucleophile" evidence="8">
    <location>
        <position position="258"/>
    </location>
</feature>
<dbReference type="GO" id="GO:0003979">
    <property type="term" value="F:UDP-glucose 6-dehydrogenase activity"/>
    <property type="evidence" value="ECO:0007669"/>
    <property type="project" value="UniProtKB-EC"/>
</dbReference>